<dbReference type="PROSITE" id="PS00108">
    <property type="entry name" value="PROTEIN_KINASE_ST"/>
    <property type="match status" value="1"/>
</dbReference>
<feature type="repeat" description="WD" evidence="6">
    <location>
        <begin position="787"/>
        <end position="827"/>
    </location>
</feature>
<dbReference type="PROSITE" id="PS50082">
    <property type="entry name" value="WD_REPEATS_2"/>
    <property type="match status" value="13"/>
</dbReference>
<feature type="repeat" description="WD" evidence="6">
    <location>
        <begin position="875"/>
        <end position="916"/>
    </location>
</feature>
<evidence type="ECO:0000256" key="3">
    <source>
        <dbReference type="ARBA" id="ARBA00022737"/>
    </source>
</evidence>
<dbReference type="Proteomes" id="UP000186309">
    <property type="component" value="Chromosome"/>
</dbReference>
<dbReference type="STRING" id="1387353.BSF38_02561"/>
<accession>A0A1U7CQ75</accession>
<dbReference type="Gene3D" id="3.30.200.20">
    <property type="entry name" value="Phosphorylase Kinase, domain 1"/>
    <property type="match status" value="1"/>
</dbReference>
<feature type="repeat" description="WD" evidence="6">
    <location>
        <begin position="1059"/>
        <end position="1091"/>
    </location>
</feature>
<keyword evidence="10" id="KW-0808">Transferase</keyword>
<feature type="region of interest" description="Disordered" evidence="8">
    <location>
        <begin position="1"/>
        <end position="37"/>
    </location>
</feature>
<dbReference type="PROSITE" id="PS00107">
    <property type="entry name" value="PROTEIN_KINASE_ATP"/>
    <property type="match status" value="1"/>
</dbReference>
<proteinExistence type="predicted"/>
<evidence type="ECO:0000313" key="10">
    <source>
        <dbReference type="EMBL" id="APW61058.1"/>
    </source>
</evidence>
<evidence type="ECO:0000259" key="9">
    <source>
        <dbReference type="PROSITE" id="PS50011"/>
    </source>
</evidence>
<dbReference type="InterPro" id="IPR011047">
    <property type="entry name" value="Quinoprotein_ADH-like_sf"/>
</dbReference>
<dbReference type="GO" id="GO:0004674">
    <property type="term" value="F:protein serine/threonine kinase activity"/>
    <property type="evidence" value="ECO:0007669"/>
    <property type="project" value="UniProtKB-KW"/>
</dbReference>
<dbReference type="AlphaFoldDB" id="A0A1U7CQ75"/>
<keyword evidence="10" id="KW-0418">Kinase</keyword>
<evidence type="ECO:0000256" key="6">
    <source>
        <dbReference type="PROSITE-ProRule" id="PRU00221"/>
    </source>
</evidence>
<dbReference type="InterPro" id="IPR020472">
    <property type="entry name" value="WD40_PAC1"/>
</dbReference>
<evidence type="ECO:0000256" key="2">
    <source>
        <dbReference type="ARBA" id="ARBA00022574"/>
    </source>
</evidence>
<feature type="repeat" description="WD" evidence="6">
    <location>
        <begin position="828"/>
        <end position="869"/>
    </location>
</feature>
<dbReference type="InterPro" id="IPR017441">
    <property type="entry name" value="Protein_kinase_ATP_BS"/>
</dbReference>
<feature type="repeat" description="WD" evidence="6">
    <location>
        <begin position="1009"/>
        <end position="1050"/>
    </location>
</feature>
<feature type="repeat" description="WD" evidence="6">
    <location>
        <begin position="1133"/>
        <end position="1169"/>
    </location>
</feature>
<dbReference type="EMBL" id="CP019082">
    <property type="protein sequence ID" value="APW61058.1"/>
    <property type="molecule type" value="Genomic_DNA"/>
</dbReference>
<dbReference type="InterPro" id="IPR000719">
    <property type="entry name" value="Prot_kinase_dom"/>
</dbReference>
<dbReference type="InterPro" id="IPR008271">
    <property type="entry name" value="Ser/Thr_kinase_AS"/>
</dbReference>
<keyword evidence="11" id="KW-1185">Reference proteome</keyword>
<dbReference type="Pfam" id="PF00400">
    <property type="entry name" value="WD40"/>
    <property type="match status" value="12"/>
</dbReference>
<dbReference type="PROSITE" id="PS00678">
    <property type="entry name" value="WD_REPEATS_1"/>
    <property type="match status" value="8"/>
</dbReference>
<feature type="repeat" description="WD" evidence="6">
    <location>
        <begin position="917"/>
        <end position="940"/>
    </location>
</feature>
<dbReference type="Gene3D" id="1.10.510.10">
    <property type="entry name" value="Transferase(Phosphotransferase) domain 1"/>
    <property type="match status" value="1"/>
</dbReference>
<evidence type="ECO:0000256" key="8">
    <source>
        <dbReference type="SAM" id="MobiDB-lite"/>
    </source>
</evidence>
<dbReference type="EC" id="2.7.11.1" evidence="10"/>
<name>A0A1U7CQ75_9BACT</name>
<evidence type="ECO:0000256" key="5">
    <source>
        <dbReference type="ARBA" id="ARBA00022840"/>
    </source>
</evidence>
<dbReference type="SUPFAM" id="SSF56112">
    <property type="entry name" value="Protein kinase-like (PK-like)"/>
    <property type="match status" value="1"/>
</dbReference>
<dbReference type="CDD" id="cd00200">
    <property type="entry name" value="WD40"/>
    <property type="match status" value="2"/>
</dbReference>
<dbReference type="InterPro" id="IPR036322">
    <property type="entry name" value="WD40_repeat_dom_sf"/>
</dbReference>
<keyword evidence="4 7" id="KW-0547">Nucleotide-binding</keyword>
<feature type="repeat" description="WD" evidence="6">
    <location>
        <begin position="967"/>
        <end position="1008"/>
    </location>
</feature>
<dbReference type="InterPro" id="IPR011009">
    <property type="entry name" value="Kinase-like_dom_sf"/>
</dbReference>
<dbReference type="InterPro" id="IPR019775">
    <property type="entry name" value="WD40_repeat_CS"/>
</dbReference>
<dbReference type="PROSITE" id="PS50011">
    <property type="entry name" value="PROTEIN_KINASE_DOM"/>
    <property type="match status" value="1"/>
</dbReference>
<sequence length="1169" mass="125422">MVISDGQVPDDPSSVYSATEADSGSAGPTPASPPSFGDFRIIREIGRGGMGVVYEAEQISLGRRVALKVLSHVTTSAKQRRRFEREAKAAGRLHHTHIVPVFGVGEHDGTPYYVMQFIAGVGLHGVINELRKLESPPAETAIAAVDQAHGPSMGMTVADASDLVFDHDPTTVDPASAPEPVALAVEDELNRTADDPALVAIARALLDGRSESTDAEPAAPSDSSSGSLASLIPHADVFGRAGSGCYWKRVARIGAEVARGLDYAHGQGVLHRDIKPSNLLLDERGAVWVTDFGLAKAGDQQDLTQSGDVVGTLRYMPPEAFEGVSGPCGDVYGLGLTLYELLARRPAFDEKDRARLIKQVTEADPPRLGKLDPRIPRDLATVVQKAIERAPANRYASAAEFAADLQRFLDDEPVKARRASLVERYLRWAWRNPTVAALGGLLAAVLVLATVGSLAAARRFRDQAEVQHQLAEDREAERLDAQRARDEEAEAHRLADSALTSLQSVRDVLRGTLYATRSNLAMSAWDANDFGQMHSLLDLLRPAPGEPDLRGWEWRYLQRLGNEERLTLRSPGEGFIDAAISPDGRTIASLEMDDRIRFWDRADGKLRTTINVKNRSHAELYAGVHALAYSPDGRWLAGPGHEDSLSLYDAATGALVRTIEFGRGAVLSLAWSPDGKRLAAAQSRHIVRVWNVETGKPIEPYLGGHEGPVASVDVSRDGRFAVSGGFDGAVKIWNFQGEPKLIRQLIGRGEEIRAVVFSPDGRHVASGGLDGAVRIWETESGRSVAVLRGHDAAVHCLAYCPTGLLASAGNDDTVKIWDPASGRELRTFKGHTEGVRAVAFSPDGCDLLSASTDGSIKVWDAESPPRPRSLYSPSVLTYGGVVECVALSPDGRRLATGQDDHAVRIWDVAKGRLLYLLTGHNEPIRAVAFSPDGRLLASAAGSPDQPAPGRDVVCVWEVETGRRIASYSGFDNVVDALVFIGDGHWLASAGGQSKIHIWNVDDGELRATLSGHGEDVRRLALSPDGKLLASTSSDGTAKIWELPGGALRATIDGHGERVAVAFNHDGRLLATAAADAAIQVWNVADGTLRQTLKGHLREVDALAFAPDDRLASAGLDKTIRIWDLASGQSVLSLNGHSGAVTGLAFSPDGRVLASSSRDRTVRLWEAPLQ</sequence>
<dbReference type="InterPro" id="IPR015943">
    <property type="entry name" value="WD40/YVTN_repeat-like_dom_sf"/>
</dbReference>
<dbReference type="KEGG" id="pbor:BSF38_02561"/>
<evidence type="ECO:0000256" key="7">
    <source>
        <dbReference type="PROSITE-ProRule" id="PRU10141"/>
    </source>
</evidence>
<keyword evidence="3" id="KW-0677">Repeat</keyword>
<feature type="repeat" description="WD" evidence="6">
    <location>
        <begin position="702"/>
        <end position="743"/>
    </location>
</feature>
<dbReference type="GO" id="GO:0005524">
    <property type="term" value="F:ATP binding"/>
    <property type="evidence" value="ECO:0007669"/>
    <property type="project" value="UniProtKB-UniRule"/>
</dbReference>
<feature type="repeat" description="WD" evidence="6">
    <location>
        <begin position="745"/>
        <end position="786"/>
    </location>
</feature>
<feature type="repeat" description="WD" evidence="6">
    <location>
        <begin position="568"/>
        <end position="609"/>
    </location>
</feature>
<evidence type="ECO:0000313" key="11">
    <source>
        <dbReference type="Proteomes" id="UP000186309"/>
    </source>
</evidence>
<dbReference type="SMART" id="SM00320">
    <property type="entry name" value="WD40"/>
    <property type="match status" value="14"/>
</dbReference>
<keyword evidence="1" id="KW-0723">Serine/threonine-protein kinase</keyword>
<keyword evidence="5 7" id="KW-0067">ATP-binding</keyword>
<dbReference type="Pfam" id="PF07714">
    <property type="entry name" value="PK_Tyr_Ser-Thr"/>
    <property type="match status" value="1"/>
</dbReference>
<dbReference type="InterPro" id="IPR001245">
    <property type="entry name" value="Ser-Thr/Tyr_kinase_cat_dom"/>
</dbReference>
<reference evidence="11" key="1">
    <citation type="submission" date="2016-12" db="EMBL/GenBank/DDBJ databases">
        <title>Comparative genomics of four Isosphaeraceae planctomycetes: a common pool of plasmids and glycoside hydrolase genes.</title>
        <authorList>
            <person name="Ivanova A."/>
        </authorList>
    </citation>
    <scope>NUCLEOTIDE SEQUENCE [LARGE SCALE GENOMIC DNA]</scope>
    <source>
        <strain evidence="11">PX4</strain>
    </source>
</reference>
<dbReference type="CDD" id="cd14014">
    <property type="entry name" value="STKc_PknB_like"/>
    <property type="match status" value="1"/>
</dbReference>
<dbReference type="RefSeq" id="WP_076346128.1">
    <property type="nucleotide sequence ID" value="NZ_CP019082.1"/>
</dbReference>
<dbReference type="InterPro" id="IPR001680">
    <property type="entry name" value="WD40_rpt"/>
</dbReference>
<feature type="binding site" evidence="7">
    <location>
        <position position="68"/>
    </location>
    <ligand>
        <name>ATP</name>
        <dbReference type="ChEBI" id="CHEBI:30616"/>
    </ligand>
</feature>
<dbReference type="PROSITE" id="PS50294">
    <property type="entry name" value="WD_REPEATS_REGION"/>
    <property type="match status" value="9"/>
</dbReference>
<feature type="repeat" description="WD" evidence="6">
    <location>
        <begin position="1092"/>
        <end position="1132"/>
    </location>
</feature>
<dbReference type="Gene3D" id="2.130.10.10">
    <property type="entry name" value="YVTN repeat-like/Quinoprotein amine dehydrogenase"/>
    <property type="match status" value="4"/>
</dbReference>
<dbReference type="PANTHER" id="PTHR22847:SF637">
    <property type="entry name" value="WD REPEAT DOMAIN 5B"/>
    <property type="match status" value="1"/>
</dbReference>
<feature type="domain" description="Protein kinase" evidence="9">
    <location>
        <begin position="39"/>
        <end position="409"/>
    </location>
</feature>
<feature type="repeat" description="WD" evidence="6">
    <location>
        <begin position="659"/>
        <end position="700"/>
    </location>
</feature>
<dbReference type="PRINTS" id="PR00320">
    <property type="entry name" value="GPROTEINBRPT"/>
</dbReference>
<evidence type="ECO:0000256" key="4">
    <source>
        <dbReference type="ARBA" id="ARBA00022741"/>
    </source>
</evidence>
<dbReference type="PANTHER" id="PTHR22847">
    <property type="entry name" value="WD40 REPEAT PROTEIN"/>
    <property type="match status" value="1"/>
</dbReference>
<keyword evidence="2 6" id="KW-0853">WD repeat</keyword>
<dbReference type="SMART" id="SM00220">
    <property type="entry name" value="S_TKc"/>
    <property type="match status" value="1"/>
</dbReference>
<gene>
    <name evidence="10" type="primary">prkC_9</name>
    <name evidence="10" type="ORF">BSF38_02561</name>
</gene>
<organism evidence="10 11">
    <name type="scientific">Paludisphaera borealis</name>
    <dbReference type="NCBI Taxonomy" id="1387353"/>
    <lineage>
        <taxon>Bacteria</taxon>
        <taxon>Pseudomonadati</taxon>
        <taxon>Planctomycetota</taxon>
        <taxon>Planctomycetia</taxon>
        <taxon>Isosphaerales</taxon>
        <taxon>Isosphaeraceae</taxon>
        <taxon>Paludisphaera</taxon>
    </lineage>
</organism>
<evidence type="ECO:0000256" key="1">
    <source>
        <dbReference type="ARBA" id="ARBA00022527"/>
    </source>
</evidence>
<dbReference type="SUPFAM" id="SSF50978">
    <property type="entry name" value="WD40 repeat-like"/>
    <property type="match status" value="1"/>
</dbReference>
<dbReference type="SUPFAM" id="SSF50998">
    <property type="entry name" value="Quinoprotein alcohol dehydrogenase-like"/>
    <property type="match status" value="1"/>
</dbReference>
<protein>
    <submittedName>
        <fullName evidence="10">Serine/threonine-protein kinase PrkC</fullName>
        <ecNumber evidence="10">2.7.11.1</ecNumber>
    </submittedName>
</protein>